<keyword evidence="5" id="KW-0240">DNA-directed RNA polymerase</keyword>
<feature type="compositionally biased region" description="Acidic residues" evidence="4">
    <location>
        <begin position="167"/>
        <end position="190"/>
    </location>
</feature>
<sequence>MAGRGRGRGPPGSTMSFTADQLSAMGLSGPALRAELNQAIHGPPLTFPPLLNKAPPVSISSVEEYLLMLKRELTDHFKESACMPLSSTVEKSATPGYSDHYAEILNMSQECIFVWKHLPLELKPAGLKKKLSVVGARKKKIIDINSRLSILEQNELEGRKRIKLEDKENEDIEGKEEEADIDQPDEEMDTGTDYVCDYFDNGEEYDDDDDNLDEPCF</sequence>
<dbReference type="GO" id="GO:0005666">
    <property type="term" value="C:RNA polymerase III complex"/>
    <property type="evidence" value="ECO:0007669"/>
    <property type="project" value="TreeGrafter"/>
</dbReference>
<organism evidence="5">
    <name type="scientific">Xenopsylla cheopis</name>
    <name type="common">Oriental rat flea</name>
    <name type="synonym">Pulex cheopis</name>
    <dbReference type="NCBI Taxonomy" id="163159"/>
    <lineage>
        <taxon>Eukaryota</taxon>
        <taxon>Metazoa</taxon>
        <taxon>Ecdysozoa</taxon>
        <taxon>Arthropoda</taxon>
        <taxon>Hexapoda</taxon>
        <taxon>Insecta</taxon>
        <taxon>Pterygota</taxon>
        <taxon>Neoptera</taxon>
        <taxon>Endopterygota</taxon>
        <taxon>Siphonaptera</taxon>
        <taxon>Pulicidae</taxon>
        <taxon>Xenopsyllinae</taxon>
        <taxon>Xenopsylla</taxon>
    </lineage>
</organism>
<reference evidence="5" key="1">
    <citation type="submission" date="2020-03" db="EMBL/GenBank/DDBJ databases">
        <title>Transcriptomic Profiling of the Digestive Tract of the Rat Flea, Xenopsylla cheopis, Following Blood Feeding and Infection with Yersinia pestis.</title>
        <authorList>
            <person name="Bland D.M."/>
            <person name="Martens C.A."/>
            <person name="Virtaneva K."/>
            <person name="Kanakabandi K."/>
            <person name="Long D."/>
            <person name="Rosenke R."/>
            <person name="Saturday G.A."/>
            <person name="Hoyt F.H."/>
            <person name="Bruno D.P."/>
            <person name="Ribeiro J.M.C."/>
            <person name="Hinnebusch J."/>
        </authorList>
    </citation>
    <scope>NUCLEOTIDE SEQUENCE</scope>
</reference>
<evidence type="ECO:0000256" key="2">
    <source>
        <dbReference type="ARBA" id="ARBA00008352"/>
    </source>
</evidence>
<keyword evidence="5" id="KW-0804">Transcription</keyword>
<dbReference type="EMBL" id="GIIL01006110">
    <property type="protein sequence ID" value="NOV49836.1"/>
    <property type="molecule type" value="Transcribed_RNA"/>
</dbReference>
<evidence type="ECO:0000256" key="3">
    <source>
        <dbReference type="ARBA" id="ARBA00023242"/>
    </source>
</evidence>
<dbReference type="Pfam" id="PF11705">
    <property type="entry name" value="RNA_pol_3_Rpc31"/>
    <property type="match status" value="1"/>
</dbReference>
<proteinExistence type="inferred from homology"/>
<evidence type="ECO:0000313" key="5">
    <source>
        <dbReference type="EMBL" id="NOV49836.1"/>
    </source>
</evidence>
<dbReference type="AlphaFoldDB" id="A0A6M2DU16"/>
<dbReference type="PANTHER" id="PTHR15367">
    <property type="entry name" value="DNA-DIRECTED RNA POLYMERASE III"/>
    <property type="match status" value="1"/>
</dbReference>
<comment type="subcellular location">
    <subcellularLocation>
        <location evidence="1">Nucleus</location>
    </subcellularLocation>
</comment>
<comment type="similarity">
    <text evidence="2">Belongs to the eukaryotic RPC7 RNA polymerase subunit family.</text>
</comment>
<name>A0A6M2DU16_XENCH</name>
<dbReference type="PANTHER" id="PTHR15367:SF2">
    <property type="entry name" value="DNA-DIRECTED RNA POLYMERASE III SUBUNIT"/>
    <property type="match status" value="1"/>
</dbReference>
<feature type="region of interest" description="Disordered" evidence="4">
    <location>
        <begin position="165"/>
        <end position="192"/>
    </location>
</feature>
<evidence type="ECO:0000256" key="1">
    <source>
        <dbReference type="ARBA" id="ARBA00004123"/>
    </source>
</evidence>
<keyword evidence="3" id="KW-0539">Nucleus</keyword>
<evidence type="ECO:0000256" key="4">
    <source>
        <dbReference type="SAM" id="MobiDB-lite"/>
    </source>
</evidence>
<accession>A0A6M2DU16</accession>
<dbReference type="GO" id="GO:0006383">
    <property type="term" value="P:transcription by RNA polymerase III"/>
    <property type="evidence" value="ECO:0007669"/>
    <property type="project" value="InterPro"/>
</dbReference>
<dbReference type="InterPro" id="IPR024661">
    <property type="entry name" value="RNA_pol_III_Rpc31"/>
</dbReference>
<protein>
    <submittedName>
        <fullName evidence="5">Putative dna-directed rna polymerase iii subunit rpc7-like dufourea novaeangliae</fullName>
    </submittedName>
</protein>